<feature type="domain" description="Phosphoribulokinase/uridine kinase" evidence="1">
    <location>
        <begin position="13"/>
        <end position="158"/>
    </location>
</feature>
<dbReference type="SUPFAM" id="SSF52540">
    <property type="entry name" value="P-loop containing nucleoside triphosphate hydrolases"/>
    <property type="match status" value="1"/>
</dbReference>
<evidence type="ECO:0000313" key="3">
    <source>
        <dbReference type="Proteomes" id="UP001499854"/>
    </source>
</evidence>
<dbReference type="InterPro" id="IPR006083">
    <property type="entry name" value="PRK/URK"/>
</dbReference>
<reference evidence="3" key="1">
    <citation type="journal article" date="2019" name="Int. J. Syst. Evol. Microbiol.">
        <title>The Global Catalogue of Microorganisms (GCM) 10K type strain sequencing project: providing services to taxonomists for standard genome sequencing and annotation.</title>
        <authorList>
            <consortium name="The Broad Institute Genomics Platform"/>
            <consortium name="The Broad Institute Genome Sequencing Center for Infectious Disease"/>
            <person name="Wu L."/>
            <person name="Ma J."/>
        </authorList>
    </citation>
    <scope>NUCLEOTIDE SEQUENCE [LARGE SCALE GENOMIC DNA]</scope>
    <source>
        <strain evidence="3">JCM 16013</strain>
    </source>
</reference>
<protein>
    <recommendedName>
        <fullName evidence="1">Phosphoribulokinase/uridine kinase domain-containing protein</fullName>
    </recommendedName>
</protein>
<proteinExistence type="predicted"/>
<dbReference type="Gene3D" id="3.40.50.300">
    <property type="entry name" value="P-loop containing nucleotide triphosphate hydrolases"/>
    <property type="match status" value="1"/>
</dbReference>
<evidence type="ECO:0000313" key="2">
    <source>
        <dbReference type="EMBL" id="GAA1988609.1"/>
    </source>
</evidence>
<name>A0ABP5DYJ2_9ACTN</name>
<dbReference type="PANTHER" id="PTHR10285">
    <property type="entry name" value="URIDINE KINASE"/>
    <property type="match status" value="1"/>
</dbReference>
<organism evidence="2 3">
    <name type="scientific">Catenulispora subtropica</name>
    <dbReference type="NCBI Taxonomy" id="450798"/>
    <lineage>
        <taxon>Bacteria</taxon>
        <taxon>Bacillati</taxon>
        <taxon>Actinomycetota</taxon>
        <taxon>Actinomycetes</taxon>
        <taxon>Catenulisporales</taxon>
        <taxon>Catenulisporaceae</taxon>
        <taxon>Catenulispora</taxon>
    </lineage>
</organism>
<comment type="caution">
    <text evidence="2">The sequence shown here is derived from an EMBL/GenBank/DDBJ whole genome shotgun (WGS) entry which is preliminary data.</text>
</comment>
<evidence type="ECO:0000259" key="1">
    <source>
        <dbReference type="Pfam" id="PF00485"/>
    </source>
</evidence>
<gene>
    <name evidence="2" type="ORF">GCM10009838_59330</name>
</gene>
<keyword evidence="3" id="KW-1185">Reference proteome</keyword>
<accession>A0ABP5DYJ2</accession>
<dbReference type="InterPro" id="IPR027417">
    <property type="entry name" value="P-loop_NTPase"/>
</dbReference>
<dbReference type="Pfam" id="PF00485">
    <property type="entry name" value="PRK"/>
    <property type="match status" value="1"/>
</dbReference>
<dbReference type="Proteomes" id="UP001499854">
    <property type="component" value="Unassembled WGS sequence"/>
</dbReference>
<sequence>MPDPAVSGVPVRVAVDGVDGAGKTVFADELAATLQTMGREVVRVSIDGFHAVEARRHARGRLSPEGFWLDSYDYAAFERHVLAPFAPGGSRIYRSAVHDVDTDAVLDTAEQTAPDECVLVVDGIFLHRDELRAMWDFSLFLDVDFATALARMVHRDGASPDGQDPRNRRYSEGQQLYLAACHPADRASMVIDNNDFSQPVIRRRL</sequence>
<dbReference type="EMBL" id="BAAAQM010000040">
    <property type="protein sequence ID" value="GAA1988609.1"/>
    <property type="molecule type" value="Genomic_DNA"/>
</dbReference>